<evidence type="ECO:0000313" key="6">
    <source>
        <dbReference type="EMBL" id="KAA9159597.1"/>
    </source>
</evidence>
<dbReference type="EMBL" id="VMNW02000028">
    <property type="protein sequence ID" value="KAA9159597.1"/>
    <property type="molecule type" value="Genomic_DNA"/>
</dbReference>
<name>A0A5N0V3K8_9PSEU</name>
<dbReference type="Pfam" id="PF00126">
    <property type="entry name" value="HTH_1"/>
    <property type="match status" value="1"/>
</dbReference>
<dbReference type="OrthoDB" id="4140098at2"/>
<dbReference type="GO" id="GO:0032993">
    <property type="term" value="C:protein-DNA complex"/>
    <property type="evidence" value="ECO:0007669"/>
    <property type="project" value="TreeGrafter"/>
</dbReference>
<dbReference type="InterPro" id="IPR036390">
    <property type="entry name" value="WH_DNA-bd_sf"/>
</dbReference>
<comment type="caution">
    <text evidence="6">The sequence shown here is derived from an EMBL/GenBank/DDBJ whole genome shotgun (WGS) entry which is preliminary data.</text>
</comment>
<reference evidence="6" key="1">
    <citation type="submission" date="2019-09" db="EMBL/GenBank/DDBJ databases">
        <authorList>
            <person name="Teo W.F.A."/>
            <person name="Duangmal K."/>
        </authorList>
    </citation>
    <scope>NUCLEOTIDE SEQUENCE [LARGE SCALE GENOMIC DNA]</scope>
    <source>
        <strain evidence="6">K81G1</strain>
    </source>
</reference>
<keyword evidence="4" id="KW-0804">Transcription</keyword>
<dbReference type="FunFam" id="1.10.10.10:FF:000001">
    <property type="entry name" value="LysR family transcriptional regulator"/>
    <property type="match status" value="1"/>
</dbReference>
<dbReference type="CDD" id="cd08414">
    <property type="entry name" value="PBP2_LTTR_aromatics_like"/>
    <property type="match status" value="1"/>
</dbReference>
<gene>
    <name evidence="6" type="ORF">FPZ12_019700</name>
</gene>
<feature type="domain" description="HTH lysR-type" evidence="5">
    <location>
        <begin position="4"/>
        <end position="61"/>
    </location>
</feature>
<evidence type="ECO:0000259" key="5">
    <source>
        <dbReference type="PROSITE" id="PS50931"/>
    </source>
</evidence>
<dbReference type="Gene3D" id="1.10.10.10">
    <property type="entry name" value="Winged helix-like DNA-binding domain superfamily/Winged helix DNA-binding domain"/>
    <property type="match status" value="1"/>
</dbReference>
<evidence type="ECO:0000256" key="1">
    <source>
        <dbReference type="ARBA" id="ARBA00009437"/>
    </source>
</evidence>
<dbReference type="PANTHER" id="PTHR30346">
    <property type="entry name" value="TRANSCRIPTIONAL DUAL REGULATOR HCAR-RELATED"/>
    <property type="match status" value="1"/>
</dbReference>
<keyword evidence="7" id="KW-1185">Reference proteome</keyword>
<dbReference type="PRINTS" id="PR00039">
    <property type="entry name" value="HTHLYSR"/>
</dbReference>
<comment type="similarity">
    <text evidence="1">Belongs to the LysR transcriptional regulatory family.</text>
</comment>
<dbReference type="SUPFAM" id="SSF46785">
    <property type="entry name" value="Winged helix' DNA-binding domain"/>
    <property type="match status" value="1"/>
</dbReference>
<evidence type="ECO:0000313" key="7">
    <source>
        <dbReference type="Proteomes" id="UP000319769"/>
    </source>
</evidence>
<sequence>MNDLETRQLRYFVAVAEELHFGRAAERLGMAQPPLSRAIRELERQLGVQLLERTTRQVALTPAGEVLLRDAKTALQAVTAAGERARHAGRAEPTLRLALKADYDAGLLPEILAAYRREEAALPVEVQMGGRGEQVPALLDGRADVAILPTPFDDQGLDSEPLLTEPRLVALAASDPLADRPSLSLADLAGRTLPDGMPAELGGDQLPPPGIPLPHRDFAQLFTMVELGSVVWYAPVSVARRHSRPGVVFREVRDVEPSALVVAWPRISRSQAVAAFVRVATAVAAEAQRPPLKAVR</sequence>
<proteinExistence type="inferred from homology"/>
<evidence type="ECO:0000256" key="3">
    <source>
        <dbReference type="ARBA" id="ARBA00023125"/>
    </source>
</evidence>
<dbReference type="PROSITE" id="PS50931">
    <property type="entry name" value="HTH_LYSR"/>
    <property type="match status" value="1"/>
</dbReference>
<dbReference type="Gene3D" id="3.40.190.10">
    <property type="entry name" value="Periplasmic binding protein-like II"/>
    <property type="match status" value="2"/>
</dbReference>
<protein>
    <submittedName>
        <fullName evidence="6">LysR family transcriptional regulator</fullName>
    </submittedName>
</protein>
<dbReference type="PANTHER" id="PTHR30346:SF0">
    <property type="entry name" value="HCA OPERON TRANSCRIPTIONAL ACTIVATOR HCAR"/>
    <property type="match status" value="1"/>
</dbReference>
<keyword evidence="2" id="KW-0805">Transcription regulation</keyword>
<dbReference type="GO" id="GO:0003700">
    <property type="term" value="F:DNA-binding transcription factor activity"/>
    <property type="evidence" value="ECO:0007669"/>
    <property type="project" value="InterPro"/>
</dbReference>
<keyword evidence="3" id="KW-0238">DNA-binding</keyword>
<evidence type="ECO:0000256" key="2">
    <source>
        <dbReference type="ARBA" id="ARBA00023015"/>
    </source>
</evidence>
<dbReference type="AlphaFoldDB" id="A0A5N0V3K8"/>
<dbReference type="Pfam" id="PF03466">
    <property type="entry name" value="LysR_substrate"/>
    <property type="match status" value="1"/>
</dbReference>
<dbReference type="SUPFAM" id="SSF53850">
    <property type="entry name" value="Periplasmic binding protein-like II"/>
    <property type="match status" value="1"/>
</dbReference>
<dbReference type="RefSeq" id="WP_144756970.1">
    <property type="nucleotide sequence ID" value="NZ_VMNW02000028.1"/>
</dbReference>
<dbReference type="Proteomes" id="UP000319769">
    <property type="component" value="Unassembled WGS sequence"/>
</dbReference>
<accession>A0A5N0V3K8</accession>
<dbReference type="InterPro" id="IPR000847">
    <property type="entry name" value="LysR_HTH_N"/>
</dbReference>
<organism evidence="6 7">
    <name type="scientific">Amycolatopsis acidicola</name>
    <dbReference type="NCBI Taxonomy" id="2596893"/>
    <lineage>
        <taxon>Bacteria</taxon>
        <taxon>Bacillati</taxon>
        <taxon>Actinomycetota</taxon>
        <taxon>Actinomycetes</taxon>
        <taxon>Pseudonocardiales</taxon>
        <taxon>Pseudonocardiaceae</taxon>
        <taxon>Amycolatopsis</taxon>
    </lineage>
</organism>
<dbReference type="InterPro" id="IPR036388">
    <property type="entry name" value="WH-like_DNA-bd_sf"/>
</dbReference>
<evidence type="ECO:0000256" key="4">
    <source>
        <dbReference type="ARBA" id="ARBA00023163"/>
    </source>
</evidence>
<dbReference type="InterPro" id="IPR005119">
    <property type="entry name" value="LysR_subst-bd"/>
</dbReference>
<dbReference type="GO" id="GO:0003677">
    <property type="term" value="F:DNA binding"/>
    <property type="evidence" value="ECO:0007669"/>
    <property type="project" value="UniProtKB-KW"/>
</dbReference>